<reference evidence="2 3" key="1">
    <citation type="journal article" date="2021" name="Elife">
        <title>Chloroplast acquisition without the gene transfer in kleptoplastic sea slugs, Plakobranchus ocellatus.</title>
        <authorList>
            <person name="Maeda T."/>
            <person name="Takahashi S."/>
            <person name="Yoshida T."/>
            <person name="Shimamura S."/>
            <person name="Takaki Y."/>
            <person name="Nagai Y."/>
            <person name="Toyoda A."/>
            <person name="Suzuki Y."/>
            <person name="Arimoto A."/>
            <person name="Ishii H."/>
            <person name="Satoh N."/>
            <person name="Nishiyama T."/>
            <person name="Hasebe M."/>
            <person name="Maruyama T."/>
            <person name="Minagawa J."/>
            <person name="Obokata J."/>
            <person name="Shigenobu S."/>
        </authorList>
    </citation>
    <scope>NUCLEOTIDE SEQUENCE [LARGE SCALE GENOMIC DNA]</scope>
</reference>
<name>A0AAV3YQJ4_9GAST</name>
<evidence type="ECO:0000256" key="1">
    <source>
        <dbReference type="SAM" id="MobiDB-lite"/>
    </source>
</evidence>
<dbReference type="Proteomes" id="UP000735302">
    <property type="component" value="Unassembled WGS sequence"/>
</dbReference>
<feature type="region of interest" description="Disordered" evidence="1">
    <location>
        <begin position="1"/>
        <end position="69"/>
    </location>
</feature>
<evidence type="ECO:0000313" key="3">
    <source>
        <dbReference type="Proteomes" id="UP000735302"/>
    </source>
</evidence>
<gene>
    <name evidence="2" type="ORF">PoB_001131800</name>
</gene>
<feature type="compositionally biased region" description="Basic and acidic residues" evidence="1">
    <location>
        <begin position="57"/>
        <end position="69"/>
    </location>
</feature>
<evidence type="ECO:0000313" key="2">
    <source>
        <dbReference type="EMBL" id="GFN84812.1"/>
    </source>
</evidence>
<proteinExistence type="predicted"/>
<keyword evidence="3" id="KW-1185">Reference proteome</keyword>
<dbReference type="EMBL" id="BLXT01001347">
    <property type="protein sequence ID" value="GFN84812.1"/>
    <property type="molecule type" value="Genomic_DNA"/>
</dbReference>
<organism evidence="2 3">
    <name type="scientific">Plakobranchus ocellatus</name>
    <dbReference type="NCBI Taxonomy" id="259542"/>
    <lineage>
        <taxon>Eukaryota</taxon>
        <taxon>Metazoa</taxon>
        <taxon>Spiralia</taxon>
        <taxon>Lophotrochozoa</taxon>
        <taxon>Mollusca</taxon>
        <taxon>Gastropoda</taxon>
        <taxon>Heterobranchia</taxon>
        <taxon>Euthyneura</taxon>
        <taxon>Panpulmonata</taxon>
        <taxon>Sacoglossa</taxon>
        <taxon>Placobranchoidea</taxon>
        <taxon>Plakobranchidae</taxon>
        <taxon>Plakobranchus</taxon>
    </lineage>
</organism>
<dbReference type="AlphaFoldDB" id="A0AAV3YQJ4"/>
<comment type="caution">
    <text evidence="2">The sequence shown here is derived from an EMBL/GenBank/DDBJ whole genome shotgun (WGS) entry which is preliminary data.</text>
</comment>
<protein>
    <submittedName>
        <fullName evidence="2">Uncharacterized protein</fullName>
    </submittedName>
</protein>
<accession>A0AAV3YQJ4</accession>
<sequence length="69" mass="7487">MVRGKTVAIVNPHDDGGWRMMSNEEGWGDDSQAGIIGTKRGQKEVGTMRESTSVQAEGHKGATWSREKG</sequence>